<gene>
    <name evidence="6" type="ordered locus">PCP05</name>
</gene>
<organism evidence="6 7">
    <name type="scientific">Clostridium perfringens (strain 13 / Type A)</name>
    <dbReference type="NCBI Taxonomy" id="195102"/>
    <lineage>
        <taxon>Bacteria</taxon>
        <taxon>Bacillati</taxon>
        <taxon>Bacillota</taxon>
        <taxon>Clostridia</taxon>
        <taxon>Eubacteriales</taxon>
        <taxon>Clostridiaceae</taxon>
        <taxon>Clostridium</taxon>
    </lineage>
</organism>
<keyword evidence="5" id="KW-0233">DNA recombination</keyword>
<comment type="similarity">
    <text evidence="2">Belongs to the transposase mutator family.</text>
</comment>
<dbReference type="EMBL" id="AP003515">
    <property type="protein sequence ID" value="BAB62443.1"/>
    <property type="molecule type" value="Genomic_DNA"/>
</dbReference>
<proteinExistence type="inferred from homology"/>
<dbReference type="AlphaFoldDB" id="Q93ME2"/>
<accession>Q93ME2</accession>
<sequence>MISKHQRNINRIEDKNLNLYASGITTRDVAGQIKALYDIEISAETVSNITNRIMPLVSEW</sequence>
<protein>
    <submittedName>
        <fullName evidence="6">Probable transposase</fullName>
    </submittedName>
</protein>
<dbReference type="GO" id="GO:0003677">
    <property type="term" value="F:DNA binding"/>
    <property type="evidence" value="ECO:0007669"/>
    <property type="project" value="UniProtKB-KW"/>
</dbReference>
<dbReference type="Pfam" id="PF00872">
    <property type="entry name" value="Transposase_mut"/>
    <property type="match status" value="1"/>
</dbReference>
<dbReference type="Proteomes" id="UP000000818">
    <property type="component" value="Plasmid pCP13"/>
</dbReference>
<evidence type="ECO:0000313" key="6">
    <source>
        <dbReference type="EMBL" id="BAB62443.1"/>
    </source>
</evidence>
<evidence type="ECO:0000256" key="2">
    <source>
        <dbReference type="ARBA" id="ARBA00010961"/>
    </source>
</evidence>
<keyword evidence="4" id="KW-0238">DNA-binding</keyword>
<dbReference type="KEGG" id="cpe:PCP05"/>
<keyword evidence="6" id="KW-0614">Plasmid</keyword>
<evidence type="ECO:0000256" key="5">
    <source>
        <dbReference type="ARBA" id="ARBA00023172"/>
    </source>
</evidence>
<name>Q93ME2_CLOPE</name>
<evidence type="ECO:0000256" key="4">
    <source>
        <dbReference type="ARBA" id="ARBA00023125"/>
    </source>
</evidence>
<reference evidence="6 7" key="1">
    <citation type="journal article" date="2002" name="Proc. Natl. Acad. Sci. U.S.A.">
        <title>Complete genome sequence of Clostridium perfringens, an anaerobic flesh-eater.</title>
        <authorList>
            <person name="Shimizu T."/>
            <person name="Ohtani K."/>
            <person name="Hirakawa H."/>
            <person name="Ohshima K."/>
            <person name="Yamashita A."/>
            <person name="Shiba T."/>
            <person name="Ogasawara N."/>
            <person name="Hattori M."/>
            <person name="Kuhara S."/>
            <person name="Hayashi H."/>
        </authorList>
    </citation>
    <scope>NUCLEOTIDE SEQUENCE [LARGE SCALE GENOMIC DNA]</scope>
    <source>
        <strain evidence="7">13 / Type A</strain>
        <plasmid evidence="6 7">pCP13</plasmid>
    </source>
</reference>
<keyword evidence="3" id="KW-0815">Transposition</keyword>
<geneLocation type="plasmid" evidence="6 7">
    <name>pCP13</name>
</geneLocation>
<dbReference type="InterPro" id="IPR001207">
    <property type="entry name" value="Transposase_mutator"/>
</dbReference>
<evidence type="ECO:0000256" key="1">
    <source>
        <dbReference type="ARBA" id="ARBA00002190"/>
    </source>
</evidence>
<dbReference type="HOGENOM" id="CLU_2933206_0_0_9"/>
<dbReference type="GO" id="GO:0006313">
    <property type="term" value="P:DNA transposition"/>
    <property type="evidence" value="ECO:0007669"/>
    <property type="project" value="InterPro"/>
</dbReference>
<dbReference type="GO" id="GO:0004803">
    <property type="term" value="F:transposase activity"/>
    <property type="evidence" value="ECO:0007669"/>
    <property type="project" value="InterPro"/>
</dbReference>
<evidence type="ECO:0000313" key="7">
    <source>
        <dbReference type="Proteomes" id="UP000000818"/>
    </source>
</evidence>
<evidence type="ECO:0000256" key="3">
    <source>
        <dbReference type="ARBA" id="ARBA00022578"/>
    </source>
</evidence>
<comment type="function">
    <text evidence="1">Required for the transposition of the insertion element.</text>
</comment>